<dbReference type="InterPro" id="IPR002110">
    <property type="entry name" value="Ankyrin_rpt"/>
</dbReference>
<organism evidence="4 5">
    <name type="scientific">Candidatus Devosia phytovorans</name>
    <dbReference type="NCBI Taxonomy" id="3121372"/>
    <lineage>
        <taxon>Bacteria</taxon>
        <taxon>Pseudomonadati</taxon>
        <taxon>Pseudomonadota</taxon>
        <taxon>Alphaproteobacteria</taxon>
        <taxon>Hyphomicrobiales</taxon>
        <taxon>Devosiaceae</taxon>
        <taxon>Devosia</taxon>
    </lineage>
</organism>
<keyword evidence="1" id="KW-0677">Repeat</keyword>
<evidence type="ECO:0000256" key="3">
    <source>
        <dbReference type="PROSITE-ProRule" id="PRU00023"/>
    </source>
</evidence>
<dbReference type="AlphaFoldDB" id="A0AAJ6AYC4"/>
<evidence type="ECO:0000313" key="5">
    <source>
        <dbReference type="Proteomes" id="UP001217476"/>
    </source>
</evidence>
<dbReference type="Gene3D" id="1.25.40.20">
    <property type="entry name" value="Ankyrin repeat-containing domain"/>
    <property type="match status" value="1"/>
</dbReference>
<name>A0AAJ6AYC4_9HYPH</name>
<protein>
    <submittedName>
        <fullName evidence="4">Ankyrin repeat domain-containing protein</fullName>
    </submittedName>
</protein>
<keyword evidence="2 3" id="KW-0040">ANK repeat</keyword>
<dbReference type="SMART" id="SM00248">
    <property type="entry name" value="ANK"/>
    <property type="match status" value="5"/>
</dbReference>
<dbReference type="Proteomes" id="UP001217476">
    <property type="component" value="Chromosome"/>
</dbReference>
<dbReference type="Pfam" id="PF13637">
    <property type="entry name" value="Ank_4"/>
    <property type="match status" value="1"/>
</dbReference>
<proteinExistence type="predicted"/>
<feature type="repeat" description="ANK" evidence="3">
    <location>
        <begin position="103"/>
        <end position="135"/>
    </location>
</feature>
<evidence type="ECO:0000256" key="2">
    <source>
        <dbReference type="ARBA" id="ARBA00023043"/>
    </source>
</evidence>
<dbReference type="Pfam" id="PF00023">
    <property type="entry name" value="Ank"/>
    <property type="match status" value="1"/>
</dbReference>
<evidence type="ECO:0000313" key="4">
    <source>
        <dbReference type="EMBL" id="WEK03425.1"/>
    </source>
</evidence>
<dbReference type="PROSITE" id="PS50088">
    <property type="entry name" value="ANK_REPEAT"/>
    <property type="match status" value="3"/>
</dbReference>
<accession>A0AAJ6AYC4</accession>
<dbReference type="PANTHER" id="PTHR24171">
    <property type="entry name" value="ANKYRIN REPEAT DOMAIN-CONTAINING PROTEIN 39-RELATED"/>
    <property type="match status" value="1"/>
</dbReference>
<dbReference type="PROSITE" id="PS50297">
    <property type="entry name" value="ANK_REP_REGION"/>
    <property type="match status" value="2"/>
</dbReference>
<sequence>MKRIGTIFLAILLMVIVVGMLTANGRQVDPEEYFADPQTIALAEAMLSGDTSRMEELVGAGADPNARGTDGMSLAEWEIMREGRSALRTLLRLGADPAAPGWHGGTAMHLAAQYQNDSYLRLLVEVGGDVDAADGRMARSPIFNALMARRPDNVRFLLEHGATLDFADRNGVTPLQLAARINDFDHVLQFLQFGADPLASDRGGATFQSAIFSSDPDLLHPGALAARNGIIAFLEAEGIPLDPKARR</sequence>
<gene>
    <name evidence="4" type="ORF">P0Y65_14640</name>
</gene>
<feature type="repeat" description="ANK" evidence="3">
    <location>
        <begin position="170"/>
        <end position="202"/>
    </location>
</feature>
<evidence type="ECO:0000256" key="1">
    <source>
        <dbReference type="ARBA" id="ARBA00022737"/>
    </source>
</evidence>
<dbReference type="InterPro" id="IPR036770">
    <property type="entry name" value="Ankyrin_rpt-contain_sf"/>
</dbReference>
<dbReference type="SUPFAM" id="SSF48403">
    <property type="entry name" value="Ankyrin repeat"/>
    <property type="match status" value="1"/>
</dbReference>
<feature type="repeat" description="ANK" evidence="3">
    <location>
        <begin position="137"/>
        <end position="169"/>
    </location>
</feature>
<reference evidence="4" key="1">
    <citation type="submission" date="2023-03" db="EMBL/GenBank/DDBJ databases">
        <title>Andean soil-derived lignocellulolytic bacterial consortium as a source of novel taxa and putative plastic-active enzymes.</title>
        <authorList>
            <person name="Diaz-Garcia L."/>
            <person name="Chuvochina M."/>
            <person name="Feuerriegel G."/>
            <person name="Bunk B."/>
            <person name="Sproer C."/>
            <person name="Streit W.R."/>
            <person name="Rodriguez L.M."/>
            <person name="Overmann J."/>
            <person name="Jimenez D.J."/>
        </authorList>
    </citation>
    <scope>NUCLEOTIDE SEQUENCE</scope>
    <source>
        <strain evidence="4">MAG 4196</strain>
    </source>
</reference>
<dbReference type="EMBL" id="CP119312">
    <property type="protein sequence ID" value="WEK03425.1"/>
    <property type="molecule type" value="Genomic_DNA"/>
</dbReference>